<dbReference type="SMART" id="SM00487">
    <property type="entry name" value="DEXDc"/>
    <property type="match status" value="1"/>
</dbReference>
<evidence type="ECO:0000259" key="18">
    <source>
        <dbReference type="PROSITE" id="PS51195"/>
    </source>
</evidence>
<dbReference type="GO" id="GO:0010467">
    <property type="term" value="P:gene expression"/>
    <property type="evidence" value="ECO:0007669"/>
    <property type="project" value="UniProtKB-ARBA"/>
</dbReference>
<dbReference type="EC" id="3.6.4.13" evidence="3"/>
<evidence type="ECO:0000256" key="11">
    <source>
        <dbReference type="ARBA" id="ARBA00038041"/>
    </source>
</evidence>
<feature type="region of interest" description="Disordered" evidence="15">
    <location>
        <begin position="342"/>
        <end position="407"/>
    </location>
</feature>
<comment type="function">
    <text evidence="1">ATP-binding RNA helicase involved in the biogenesis of 60S ribosomal subunits and is required for the normal formation of 25S and 5.8S rRNAs.</text>
</comment>
<dbReference type="Gene3D" id="3.40.50.300">
    <property type="entry name" value="P-loop containing nucleotide triphosphate hydrolases"/>
    <property type="match status" value="2"/>
</dbReference>
<proteinExistence type="inferred from homology"/>
<protein>
    <recommendedName>
        <fullName evidence="3">RNA helicase</fullName>
        <ecNumber evidence="3">3.6.4.13</ecNumber>
    </recommendedName>
</protein>
<dbReference type="PROSITE" id="PS51195">
    <property type="entry name" value="Q_MOTIF"/>
    <property type="match status" value="1"/>
</dbReference>
<feature type="compositionally biased region" description="Polar residues" evidence="15">
    <location>
        <begin position="8"/>
        <end position="22"/>
    </location>
</feature>
<evidence type="ECO:0000256" key="1">
    <source>
        <dbReference type="ARBA" id="ARBA00003706"/>
    </source>
</evidence>
<comment type="subcellular location">
    <subcellularLocation>
        <location evidence="2">Nucleus</location>
    </subcellularLocation>
</comment>
<keyword evidence="5" id="KW-0547">Nucleotide-binding</keyword>
<dbReference type="Pfam" id="PF00270">
    <property type="entry name" value="DEAD"/>
    <property type="match status" value="1"/>
</dbReference>
<feature type="compositionally biased region" description="Basic residues" evidence="15">
    <location>
        <begin position="386"/>
        <end position="402"/>
    </location>
</feature>
<dbReference type="Proteomes" id="UP001373714">
    <property type="component" value="Unassembled WGS sequence"/>
</dbReference>
<gene>
    <name evidence="19" type="primary">DBP9</name>
    <name evidence="19" type="ORF">TWF730_007738</name>
</gene>
<evidence type="ECO:0000256" key="6">
    <source>
        <dbReference type="ARBA" id="ARBA00022801"/>
    </source>
</evidence>
<keyword evidence="8" id="KW-0067">ATP-binding</keyword>
<reference evidence="19 20" key="1">
    <citation type="submission" date="2019-10" db="EMBL/GenBank/DDBJ databases">
        <authorList>
            <person name="Palmer J.M."/>
        </authorList>
    </citation>
    <scope>NUCLEOTIDE SEQUENCE [LARGE SCALE GENOMIC DNA]</scope>
    <source>
        <strain evidence="19 20">TWF730</strain>
    </source>
</reference>
<feature type="region of interest" description="Disordered" evidence="15">
    <location>
        <begin position="1"/>
        <end position="22"/>
    </location>
</feature>
<evidence type="ECO:0000256" key="3">
    <source>
        <dbReference type="ARBA" id="ARBA00012552"/>
    </source>
</evidence>
<dbReference type="PROSITE" id="PS51192">
    <property type="entry name" value="HELICASE_ATP_BIND_1"/>
    <property type="match status" value="1"/>
</dbReference>
<dbReference type="Pfam" id="PF00271">
    <property type="entry name" value="Helicase_C"/>
    <property type="match status" value="2"/>
</dbReference>
<sequence length="631" mass="70001">MKRKLSDTDWSPATTKTSSTFTSLPLDPRLLQAITALNYSVPTPVQQSVIPPALEGKDVLARAKTGSGKTGAYLLPILHRLLASQDITTTSSGGGAGNGNDGEATEALILVPTRELADQVHKVVEQYTAFCGKQITAVNIARNISDSIQQSLLLSHPKIVITTPSRAAIHFNTETLSLASLKYLVIDEADLILSYGHENDMQVLSGALPKGVQTFLMSATLTDDVEGLQKLFCRHPFVYKPDAREEAEAGGGEAVKQFYISTGEDTKFLLLYVIFKLKLIKGKSIIFVADVDRCYRLRLFLEQFGIRACVLNSELPVNSRLHIVQEFNKNVYEIIIATDENEIMGDEEEEEEDDDGDVGENGNEGADEEGDTTMEGTEEGDGEPMKKKKKSTKKKKKTKSRKRDSEYGVSRGVDFQNVTCVLNFDLPLTSKSYMHRIGRTARAGNSGMALSFYVPKALYGKHRPTSVPSSINDEKVLERIKKQQAKVGHELKPYNFDMKQLDAFRYRMDDALRAVTKVAVQNARMKELRAELMASEKLKRHFEENPEDLRHLRHDREIKVVKVQQHMKRVPEYLLGKGRAAGLGLQQGGGSVPFKVGSRRTARGKQKGKGKGKKAGTGKRKDPLKSFGKKK</sequence>
<dbReference type="GO" id="GO:0005524">
    <property type="term" value="F:ATP binding"/>
    <property type="evidence" value="ECO:0007669"/>
    <property type="project" value="UniProtKB-KW"/>
</dbReference>
<evidence type="ECO:0000256" key="15">
    <source>
        <dbReference type="SAM" id="MobiDB-lite"/>
    </source>
</evidence>
<feature type="coiled-coil region" evidence="14">
    <location>
        <begin position="518"/>
        <end position="545"/>
    </location>
</feature>
<dbReference type="GO" id="GO:0016787">
    <property type="term" value="F:hydrolase activity"/>
    <property type="evidence" value="ECO:0007669"/>
    <property type="project" value="UniProtKB-KW"/>
</dbReference>
<evidence type="ECO:0000256" key="4">
    <source>
        <dbReference type="ARBA" id="ARBA00022517"/>
    </source>
</evidence>
<dbReference type="GO" id="GO:0005634">
    <property type="term" value="C:nucleus"/>
    <property type="evidence" value="ECO:0007669"/>
    <property type="project" value="UniProtKB-SubCell"/>
</dbReference>
<evidence type="ECO:0000256" key="14">
    <source>
        <dbReference type="SAM" id="Coils"/>
    </source>
</evidence>
<keyword evidence="6" id="KW-0378">Hydrolase</keyword>
<dbReference type="EMBL" id="JAVHNS010000004">
    <property type="protein sequence ID" value="KAK6358402.1"/>
    <property type="molecule type" value="Genomic_DNA"/>
</dbReference>
<comment type="catalytic activity">
    <reaction evidence="12">
        <text>ATP + H2O = ADP + phosphate + H(+)</text>
        <dbReference type="Rhea" id="RHEA:13065"/>
        <dbReference type="ChEBI" id="CHEBI:15377"/>
        <dbReference type="ChEBI" id="CHEBI:15378"/>
        <dbReference type="ChEBI" id="CHEBI:30616"/>
        <dbReference type="ChEBI" id="CHEBI:43474"/>
        <dbReference type="ChEBI" id="CHEBI:456216"/>
        <dbReference type="EC" id="3.6.4.13"/>
    </reaction>
</comment>
<feature type="compositionally biased region" description="Acidic residues" evidence="15">
    <location>
        <begin position="342"/>
        <end position="358"/>
    </location>
</feature>
<evidence type="ECO:0000313" key="20">
    <source>
        <dbReference type="Proteomes" id="UP001373714"/>
    </source>
</evidence>
<dbReference type="GO" id="GO:0003724">
    <property type="term" value="F:RNA helicase activity"/>
    <property type="evidence" value="ECO:0007669"/>
    <property type="project" value="UniProtKB-EC"/>
</dbReference>
<dbReference type="PANTHER" id="PTHR47959:SF21">
    <property type="entry name" value="DEAD-BOX HELICASE 56"/>
    <property type="match status" value="1"/>
</dbReference>
<accession>A0AAV9VCH0</accession>
<evidence type="ECO:0000313" key="19">
    <source>
        <dbReference type="EMBL" id="KAK6358402.1"/>
    </source>
</evidence>
<feature type="compositionally biased region" description="Acidic residues" evidence="15">
    <location>
        <begin position="365"/>
        <end position="382"/>
    </location>
</feature>
<dbReference type="InterPro" id="IPR014014">
    <property type="entry name" value="RNA_helicase_DEAD_Q_motif"/>
</dbReference>
<evidence type="ECO:0000256" key="7">
    <source>
        <dbReference type="ARBA" id="ARBA00022806"/>
    </source>
</evidence>
<evidence type="ECO:0000256" key="9">
    <source>
        <dbReference type="ARBA" id="ARBA00022884"/>
    </source>
</evidence>
<dbReference type="AlphaFoldDB" id="A0AAV9VCH0"/>
<keyword evidence="20" id="KW-1185">Reference proteome</keyword>
<feature type="domain" description="Helicase C-terminal" evidence="17">
    <location>
        <begin position="254"/>
        <end position="499"/>
    </location>
</feature>
<dbReference type="GO" id="GO:0005829">
    <property type="term" value="C:cytosol"/>
    <property type="evidence" value="ECO:0007669"/>
    <property type="project" value="TreeGrafter"/>
</dbReference>
<feature type="short sequence motif" description="Q motif" evidence="13">
    <location>
        <begin position="19"/>
        <end position="47"/>
    </location>
</feature>
<evidence type="ECO:0000259" key="17">
    <source>
        <dbReference type="PROSITE" id="PS51194"/>
    </source>
</evidence>
<dbReference type="CDD" id="cd17961">
    <property type="entry name" value="DEADc_DDX56"/>
    <property type="match status" value="1"/>
</dbReference>
<dbReference type="InterPro" id="IPR050079">
    <property type="entry name" value="DEAD_box_RNA_helicase"/>
</dbReference>
<dbReference type="SMART" id="SM00490">
    <property type="entry name" value="HELICc"/>
    <property type="match status" value="1"/>
</dbReference>
<feature type="domain" description="DEAD-box RNA helicase Q" evidence="18">
    <location>
        <begin position="19"/>
        <end position="47"/>
    </location>
</feature>
<evidence type="ECO:0000256" key="5">
    <source>
        <dbReference type="ARBA" id="ARBA00022741"/>
    </source>
</evidence>
<comment type="similarity">
    <text evidence="11">Belongs to the DEAD box helicase family. DDX56/DBP9 subfamily.</text>
</comment>
<dbReference type="InterPro" id="IPR011545">
    <property type="entry name" value="DEAD/DEAH_box_helicase_dom"/>
</dbReference>
<keyword evidence="9" id="KW-0694">RNA-binding</keyword>
<keyword evidence="10" id="KW-0539">Nucleus</keyword>
<name>A0AAV9VCH0_9PEZI</name>
<organism evidence="19 20">
    <name type="scientific">Orbilia blumenaviensis</name>
    <dbReference type="NCBI Taxonomy" id="1796055"/>
    <lineage>
        <taxon>Eukaryota</taxon>
        <taxon>Fungi</taxon>
        <taxon>Dikarya</taxon>
        <taxon>Ascomycota</taxon>
        <taxon>Pezizomycotina</taxon>
        <taxon>Orbiliomycetes</taxon>
        <taxon>Orbiliales</taxon>
        <taxon>Orbiliaceae</taxon>
        <taxon>Orbilia</taxon>
    </lineage>
</organism>
<evidence type="ECO:0000256" key="8">
    <source>
        <dbReference type="ARBA" id="ARBA00022840"/>
    </source>
</evidence>
<feature type="compositionally biased region" description="Basic residues" evidence="15">
    <location>
        <begin position="597"/>
        <end position="618"/>
    </location>
</feature>
<dbReference type="InterPro" id="IPR001650">
    <property type="entry name" value="Helicase_C-like"/>
</dbReference>
<feature type="domain" description="Helicase ATP-binding" evidence="16">
    <location>
        <begin position="50"/>
        <end position="239"/>
    </location>
</feature>
<evidence type="ECO:0000259" key="16">
    <source>
        <dbReference type="PROSITE" id="PS51192"/>
    </source>
</evidence>
<keyword evidence="4" id="KW-0690">Ribosome biogenesis</keyword>
<feature type="region of interest" description="Disordered" evidence="15">
    <location>
        <begin position="586"/>
        <end position="631"/>
    </location>
</feature>
<keyword evidence="14" id="KW-0175">Coiled coil</keyword>
<evidence type="ECO:0000256" key="12">
    <source>
        <dbReference type="ARBA" id="ARBA00047984"/>
    </source>
</evidence>
<dbReference type="CDD" id="cd18787">
    <property type="entry name" value="SF2_C_DEAD"/>
    <property type="match status" value="1"/>
</dbReference>
<evidence type="ECO:0000256" key="13">
    <source>
        <dbReference type="PROSITE-ProRule" id="PRU00552"/>
    </source>
</evidence>
<dbReference type="GO" id="GO:0042254">
    <property type="term" value="P:ribosome biogenesis"/>
    <property type="evidence" value="ECO:0007669"/>
    <property type="project" value="UniProtKB-KW"/>
</dbReference>
<dbReference type="GO" id="GO:0003723">
    <property type="term" value="F:RNA binding"/>
    <property type="evidence" value="ECO:0007669"/>
    <property type="project" value="UniProtKB-KW"/>
</dbReference>
<evidence type="ECO:0000256" key="10">
    <source>
        <dbReference type="ARBA" id="ARBA00023242"/>
    </source>
</evidence>
<keyword evidence="7 19" id="KW-0347">Helicase</keyword>
<evidence type="ECO:0000256" key="2">
    <source>
        <dbReference type="ARBA" id="ARBA00004123"/>
    </source>
</evidence>
<dbReference type="SUPFAM" id="SSF52540">
    <property type="entry name" value="P-loop containing nucleoside triphosphate hydrolases"/>
    <property type="match status" value="2"/>
</dbReference>
<dbReference type="PANTHER" id="PTHR47959">
    <property type="entry name" value="ATP-DEPENDENT RNA HELICASE RHLE-RELATED"/>
    <property type="match status" value="1"/>
</dbReference>
<dbReference type="InterPro" id="IPR027417">
    <property type="entry name" value="P-loop_NTPase"/>
</dbReference>
<dbReference type="InterPro" id="IPR014001">
    <property type="entry name" value="Helicase_ATP-bd"/>
</dbReference>
<comment type="caution">
    <text evidence="19">The sequence shown here is derived from an EMBL/GenBank/DDBJ whole genome shotgun (WGS) entry which is preliminary data.</text>
</comment>
<dbReference type="PROSITE" id="PS51194">
    <property type="entry name" value="HELICASE_CTER"/>
    <property type="match status" value="1"/>
</dbReference>